<reference evidence="19" key="1">
    <citation type="submission" date="2025-08" db="UniProtKB">
        <authorList>
            <consortium name="Ensembl"/>
        </authorList>
    </citation>
    <scope>IDENTIFICATION</scope>
</reference>
<keyword evidence="16 17" id="KW-0472">Membrane</keyword>
<protein>
    <recommendedName>
        <fullName evidence="3">P-type Cu(+) transporter</fullName>
        <ecNumber evidence="3">7.2.2.8</ecNumber>
    </recommendedName>
</protein>
<dbReference type="NCBIfam" id="TIGR01525">
    <property type="entry name" value="ATPase-IB_hvy"/>
    <property type="match status" value="1"/>
</dbReference>
<dbReference type="InterPro" id="IPR018303">
    <property type="entry name" value="ATPase_P-typ_P_site"/>
</dbReference>
<dbReference type="PANTHER" id="PTHR43520">
    <property type="entry name" value="ATP7, ISOFORM B"/>
    <property type="match status" value="1"/>
</dbReference>
<keyword evidence="4" id="KW-0813">Transport</keyword>
<dbReference type="GO" id="GO:0005802">
    <property type="term" value="C:trans-Golgi network"/>
    <property type="evidence" value="ECO:0007669"/>
    <property type="project" value="TreeGrafter"/>
</dbReference>
<dbReference type="GO" id="GO:0060003">
    <property type="term" value="P:copper ion export"/>
    <property type="evidence" value="ECO:0007669"/>
    <property type="project" value="TreeGrafter"/>
</dbReference>
<dbReference type="SUPFAM" id="SSF55008">
    <property type="entry name" value="HMA, heavy metal-associated domain"/>
    <property type="match status" value="3"/>
</dbReference>
<keyword evidence="9" id="KW-0187">Copper transport</keyword>
<evidence type="ECO:0000256" key="4">
    <source>
        <dbReference type="ARBA" id="ARBA00022448"/>
    </source>
</evidence>
<dbReference type="GO" id="GO:0043682">
    <property type="term" value="F:P-type divalent copper transporter activity"/>
    <property type="evidence" value="ECO:0007669"/>
    <property type="project" value="TreeGrafter"/>
</dbReference>
<keyword evidence="15" id="KW-0406">Ion transport</keyword>
<comment type="caution">
    <text evidence="17">Lacks conserved residue(s) required for the propagation of feature annotation.</text>
</comment>
<proteinExistence type="inferred from homology"/>
<dbReference type="InterPro" id="IPR036412">
    <property type="entry name" value="HAD-like_sf"/>
</dbReference>
<dbReference type="PROSITE" id="PS50846">
    <property type="entry name" value="HMA_2"/>
    <property type="match status" value="1"/>
</dbReference>
<dbReference type="Ensembl" id="ENSPMGT00000029541.1">
    <property type="protein sequence ID" value="ENSPMGP00000027733.1"/>
    <property type="gene ID" value="ENSPMGG00000022377.1"/>
</dbReference>
<feature type="domain" description="HMA" evidence="18">
    <location>
        <begin position="203"/>
        <end position="269"/>
    </location>
</feature>
<dbReference type="InterPro" id="IPR008250">
    <property type="entry name" value="ATPase_P-typ_transduc_dom_A_sf"/>
</dbReference>
<organism evidence="19 20">
    <name type="scientific">Periophthalmus magnuspinnatus</name>
    <dbReference type="NCBI Taxonomy" id="409849"/>
    <lineage>
        <taxon>Eukaryota</taxon>
        <taxon>Metazoa</taxon>
        <taxon>Chordata</taxon>
        <taxon>Craniata</taxon>
        <taxon>Vertebrata</taxon>
        <taxon>Euteleostomi</taxon>
        <taxon>Actinopterygii</taxon>
        <taxon>Neopterygii</taxon>
        <taxon>Teleostei</taxon>
        <taxon>Neoteleostei</taxon>
        <taxon>Acanthomorphata</taxon>
        <taxon>Gobiaria</taxon>
        <taxon>Gobiiformes</taxon>
        <taxon>Gobioidei</taxon>
        <taxon>Gobiidae</taxon>
        <taxon>Oxudercinae</taxon>
        <taxon>Periophthalmus</taxon>
    </lineage>
</organism>
<evidence type="ECO:0000256" key="16">
    <source>
        <dbReference type="ARBA" id="ARBA00023136"/>
    </source>
</evidence>
<dbReference type="SUPFAM" id="SSF81665">
    <property type="entry name" value="Calcium ATPase, transmembrane domain M"/>
    <property type="match status" value="1"/>
</dbReference>
<keyword evidence="5 17" id="KW-0812">Transmembrane</keyword>
<evidence type="ECO:0000259" key="18">
    <source>
        <dbReference type="PROSITE" id="PS50846"/>
    </source>
</evidence>
<evidence type="ECO:0000256" key="6">
    <source>
        <dbReference type="ARBA" id="ARBA00022723"/>
    </source>
</evidence>
<dbReference type="InterPro" id="IPR017969">
    <property type="entry name" value="Heavy-metal-associated_CS"/>
</dbReference>
<dbReference type="InterPro" id="IPR006122">
    <property type="entry name" value="HMA_Cu_ion-bd"/>
</dbReference>
<dbReference type="InterPro" id="IPR044492">
    <property type="entry name" value="P_typ_ATPase_HD_dom"/>
</dbReference>
<evidence type="ECO:0000256" key="17">
    <source>
        <dbReference type="RuleBase" id="RU362081"/>
    </source>
</evidence>
<dbReference type="Gene3D" id="3.40.50.1000">
    <property type="entry name" value="HAD superfamily/HAD-like"/>
    <property type="match status" value="1"/>
</dbReference>
<dbReference type="GO" id="GO:0005507">
    <property type="term" value="F:copper ion binding"/>
    <property type="evidence" value="ECO:0007669"/>
    <property type="project" value="InterPro"/>
</dbReference>
<dbReference type="Proteomes" id="UP000261520">
    <property type="component" value="Unplaced"/>
</dbReference>
<keyword evidence="7" id="KW-0677">Repeat</keyword>
<evidence type="ECO:0000313" key="19">
    <source>
        <dbReference type="Ensembl" id="ENSPMGP00000027733.1"/>
    </source>
</evidence>
<dbReference type="InterPro" id="IPR023299">
    <property type="entry name" value="ATPase_P-typ_cyto_dom_N"/>
</dbReference>
<dbReference type="GO" id="GO:0005886">
    <property type="term" value="C:plasma membrane"/>
    <property type="evidence" value="ECO:0007669"/>
    <property type="project" value="TreeGrafter"/>
</dbReference>
<dbReference type="SFLD" id="SFLDF00027">
    <property type="entry name" value="p-type_atpase"/>
    <property type="match status" value="1"/>
</dbReference>
<keyword evidence="8 17" id="KW-0547">Nucleotide-binding</keyword>
<dbReference type="InterPro" id="IPR036163">
    <property type="entry name" value="HMA_dom_sf"/>
</dbReference>
<evidence type="ECO:0000256" key="15">
    <source>
        <dbReference type="ARBA" id="ARBA00023065"/>
    </source>
</evidence>
<dbReference type="InterPro" id="IPR001757">
    <property type="entry name" value="P_typ_ATPase"/>
</dbReference>
<evidence type="ECO:0000256" key="10">
    <source>
        <dbReference type="ARBA" id="ARBA00022840"/>
    </source>
</evidence>
<reference evidence="19" key="2">
    <citation type="submission" date="2025-09" db="UniProtKB">
        <authorList>
            <consortium name="Ensembl"/>
        </authorList>
    </citation>
    <scope>IDENTIFICATION</scope>
</reference>
<dbReference type="PRINTS" id="PR00119">
    <property type="entry name" value="CATATPASE"/>
</dbReference>
<evidence type="ECO:0000256" key="13">
    <source>
        <dbReference type="ARBA" id="ARBA00022989"/>
    </source>
</evidence>
<dbReference type="FunFam" id="3.30.70.100:FF:000001">
    <property type="entry name" value="ATPase copper transporting beta"/>
    <property type="match status" value="1"/>
</dbReference>
<accession>A0A3B4BDV7</accession>
<dbReference type="PROSITE" id="PS00154">
    <property type="entry name" value="ATPASE_E1_E2"/>
    <property type="match status" value="1"/>
</dbReference>
<evidence type="ECO:0000313" key="20">
    <source>
        <dbReference type="Proteomes" id="UP000261520"/>
    </source>
</evidence>
<keyword evidence="11" id="KW-0460">Magnesium</keyword>
<sequence>SVSTTTFTFPSVMSDEQLRFIQNCVSGIQGVLSTSSSSVLSSRSIAVEYDPNAVSSKEIGLHLHNMGHSAESAVRIRVEGMHCQSCVQTIEATISELKVRVRYSEHSKGLYCKSEHCVLYSPYTSFFVGEEMANLYISDVCVQGVLFIQVSLQNSSAFITFQPHVTTTEALKDWIEDLGFEASLLQGQGGQGVQGGQQDPERLTVEVWITGMTCHSCVDSVTNRLSQETGVSQVSVSLEEQRGRVTFDPGLTSPEKVRRVIQDMGYEASLTGEPMPVTKKVGSIVIAGSINAHGALLVEATHVGADTTLSQIVRLVEEAQTSKAPIQQFADKLSGYFVPFIVVISLVTLGAWMAVGFVDFEVVKENFPGYNPNISKAEVIVRFAFQASITVLAIACPCALGLATPTAVMVGTGIGAQNGILIKGGEPLEMAHKISVVMFDKTGTITNGVPLVTRVLVLWEVARMPLRKVLAVVGTAEANSEHPLGLAVAKHCKKELGSAVLGFCQDFQAVPGCGISCKVSNVDHLLQQHDQELFVLPGATTDESSLLPAGEATSKVVIGNREWMRRNGHNIGADIDAAMSSHESKGQTAILVAIDGVLCAMIAIADTVKAESALAVHTLNSMGIEVVMITGDNKRTAKAIAAQVGIKKVFAEVLPSHKVAKVQNLQEKGLRVAMVGDGVNDSPALARADVGIAIGTGTDVAIEAADIVLIRNDLMDVVASIELSKKTVGRIRINFVFALIYNLLGVPIAAGVFMPVGLVLQPWMGSAAMALSSVSVVCSSLLLRLYKKTSVEVYEARAEGHMRSLQSSQISAHTGLEGHQPPSARDQPSTQQRDISTTISSLFVIKPPVVHYLENLGKHSYPVCRLANSDISAALKMYCMSVVSYSLSSWTPCVVWREIENCVIFQLCQGIYSKDTTG</sequence>
<evidence type="ECO:0000256" key="12">
    <source>
        <dbReference type="ARBA" id="ARBA00022967"/>
    </source>
</evidence>
<comment type="similarity">
    <text evidence="2 17">Belongs to the cation transport ATPase (P-type) (TC 3.A.3) family. Type IB subfamily.</text>
</comment>
<name>A0A3B4BDV7_9GOBI</name>
<dbReference type="GO" id="GO:0006878">
    <property type="term" value="P:intracellular copper ion homeostasis"/>
    <property type="evidence" value="ECO:0007669"/>
    <property type="project" value="TreeGrafter"/>
</dbReference>
<dbReference type="GO" id="GO:0005524">
    <property type="term" value="F:ATP binding"/>
    <property type="evidence" value="ECO:0007669"/>
    <property type="project" value="UniProtKB-UniRule"/>
</dbReference>
<dbReference type="InterPro" id="IPR023214">
    <property type="entry name" value="HAD_sf"/>
</dbReference>
<dbReference type="InterPro" id="IPR027256">
    <property type="entry name" value="P-typ_ATPase_IB"/>
</dbReference>
<dbReference type="GO" id="GO:0016887">
    <property type="term" value="F:ATP hydrolysis activity"/>
    <property type="evidence" value="ECO:0007669"/>
    <property type="project" value="InterPro"/>
</dbReference>
<dbReference type="InterPro" id="IPR023298">
    <property type="entry name" value="ATPase_P-typ_TM_dom_sf"/>
</dbReference>
<dbReference type="STRING" id="409849.ENSPMGP00000027733"/>
<dbReference type="EC" id="7.2.2.8" evidence="3"/>
<dbReference type="SUPFAM" id="SSF56784">
    <property type="entry name" value="HAD-like"/>
    <property type="match status" value="1"/>
</dbReference>
<evidence type="ECO:0000256" key="11">
    <source>
        <dbReference type="ARBA" id="ARBA00022842"/>
    </source>
</evidence>
<dbReference type="CDD" id="cd00371">
    <property type="entry name" value="HMA"/>
    <property type="match status" value="2"/>
</dbReference>
<keyword evidence="14" id="KW-0186">Copper</keyword>
<dbReference type="PROSITE" id="PS01047">
    <property type="entry name" value="HMA_1"/>
    <property type="match status" value="1"/>
</dbReference>
<evidence type="ECO:0000256" key="7">
    <source>
        <dbReference type="ARBA" id="ARBA00022737"/>
    </source>
</evidence>
<keyword evidence="20" id="KW-1185">Reference proteome</keyword>
<evidence type="ECO:0000256" key="1">
    <source>
        <dbReference type="ARBA" id="ARBA00004166"/>
    </source>
</evidence>
<dbReference type="GO" id="GO:0015677">
    <property type="term" value="P:copper ion import"/>
    <property type="evidence" value="ECO:0007669"/>
    <property type="project" value="TreeGrafter"/>
</dbReference>
<dbReference type="Pfam" id="PF00702">
    <property type="entry name" value="Hydrolase"/>
    <property type="match status" value="1"/>
</dbReference>
<keyword evidence="13 17" id="KW-1133">Transmembrane helix</keyword>
<dbReference type="Gene3D" id="3.40.1110.10">
    <property type="entry name" value="Calcium-transporting ATPase, cytoplasmic domain N"/>
    <property type="match status" value="1"/>
</dbReference>
<dbReference type="Gene3D" id="3.30.70.100">
    <property type="match status" value="2"/>
</dbReference>
<dbReference type="AlphaFoldDB" id="A0A3B4BDV7"/>
<keyword evidence="10 17" id="KW-0067">ATP-binding</keyword>
<evidence type="ECO:0000256" key="14">
    <source>
        <dbReference type="ARBA" id="ARBA00023008"/>
    </source>
</evidence>
<dbReference type="FunFam" id="3.40.50.1000:FF:000144">
    <property type="entry name" value="copper-transporting ATPase 1 isoform X2"/>
    <property type="match status" value="1"/>
</dbReference>
<evidence type="ECO:0000256" key="8">
    <source>
        <dbReference type="ARBA" id="ARBA00022741"/>
    </source>
</evidence>
<evidence type="ECO:0000256" key="5">
    <source>
        <dbReference type="ARBA" id="ARBA00022692"/>
    </source>
</evidence>
<evidence type="ECO:0000256" key="2">
    <source>
        <dbReference type="ARBA" id="ARBA00006024"/>
    </source>
</evidence>
<feature type="transmembrane region" description="Helical" evidence="17">
    <location>
        <begin position="735"/>
        <end position="757"/>
    </location>
</feature>
<dbReference type="NCBIfam" id="TIGR00003">
    <property type="entry name" value="copper ion binding protein"/>
    <property type="match status" value="1"/>
</dbReference>
<keyword evidence="12" id="KW-1278">Translocase</keyword>
<dbReference type="PANTHER" id="PTHR43520:SF30">
    <property type="entry name" value="COPPER-TRANSPORTING ATPASE 2"/>
    <property type="match status" value="1"/>
</dbReference>
<feature type="transmembrane region" description="Helical" evidence="17">
    <location>
        <begin position="336"/>
        <end position="358"/>
    </location>
</feature>
<feature type="transmembrane region" description="Helical" evidence="17">
    <location>
        <begin position="763"/>
        <end position="783"/>
    </location>
</feature>
<dbReference type="SFLD" id="SFLDS00003">
    <property type="entry name" value="Haloacid_Dehalogenase"/>
    <property type="match status" value="1"/>
</dbReference>
<keyword evidence="6 17" id="KW-0479">Metal-binding</keyword>
<dbReference type="FunFam" id="3.40.1110.10:FF:000015">
    <property type="entry name" value="ATPase copper transporting beta"/>
    <property type="match status" value="1"/>
</dbReference>
<comment type="subcellular location">
    <subcellularLocation>
        <location evidence="1">Golgi apparatus</location>
        <location evidence="1">trans-Golgi network membrane</location>
        <topology evidence="1">Multi-pass membrane protein</topology>
    </subcellularLocation>
    <subcellularLocation>
        <location evidence="17">Membrane</location>
    </subcellularLocation>
</comment>
<dbReference type="InterPro" id="IPR006121">
    <property type="entry name" value="HMA_dom"/>
</dbReference>
<dbReference type="Gene3D" id="2.70.150.10">
    <property type="entry name" value="Calcium-transporting ATPase, cytoplasmic transduction domain A"/>
    <property type="match status" value="1"/>
</dbReference>
<dbReference type="GO" id="GO:0140581">
    <property type="term" value="F:P-type monovalent copper transporter activity"/>
    <property type="evidence" value="ECO:0007669"/>
    <property type="project" value="UniProtKB-EC"/>
</dbReference>
<dbReference type="NCBIfam" id="TIGR01494">
    <property type="entry name" value="ATPase_P-type"/>
    <property type="match status" value="1"/>
</dbReference>
<dbReference type="SUPFAM" id="SSF81653">
    <property type="entry name" value="Calcium ATPase, transduction domain A"/>
    <property type="match status" value="1"/>
</dbReference>
<dbReference type="FunFam" id="3.40.50.1000:FF:000092">
    <property type="entry name" value="copper-transporting ATPase 1 isoform X2"/>
    <property type="match status" value="1"/>
</dbReference>
<evidence type="ECO:0000256" key="9">
    <source>
        <dbReference type="ARBA" id="ARBA00022796"/>
    </source>
</evidence>
<dbReference type="Pfam" id="PF00403">
    <property type="entry name" value="HMA"/>
    <property type="match status" value="2"/>
</dbReference>
<evidence type="ECO:0000256" key="3">
    <source>
        <dbReference type="ARBA" id="ARBA00012517"/>
    </source>
</evidence>
<dbReference type="SUPFAM" id="SSF81660">
    <property type="entry name" value="Metal cation-transporting ATPase, ATP-binding domain N"/>
    <property type="match status" value="1"/>
</dbReference>
<dbReference type="SFLD" id="SFLDG00002">
    <property type="entry name" value="C1.7:_P-type_atpase_like"/>
    <property type="match status" value="1"/>
</dbReference>